<sequence>MAEFGFTTLLTARNPSPPPSPNSPLARNLPASLPPLPVSTRAALLPGPS</sequence>
<dbReference type="EMBL" id="GBRH01177862">
    <property type="protein sequence ID" value="JAE20034.1"/>
    <property type="molecule type" value="Transcribed_RNA"/>
</dbReference>
<proteinExistence type="predicted"/>
<evidence type="ECO:0000313" key="2">
    <source>
        <dbReference type="EMBL" id="JAE20034.1"/>
    </source>
</evidence>
<feature type="region of interest" description="Disordered" evidence="1">
    <location>
        <begin position="1"/>
        <end position="49"/>
    </location>
</feature>
<organism evidence="2">
    <name type="scientific">Arundo donax</name>
    <name type="common">Giant reed</name>
    <name type="synonym">Donax arundinaceus</name>
    <dbReference type="NCBI Taxonomy" id="35708"/>
    <lineage>
        <taxon>Eukaryota</taxon>
        <taxon>Viridiplantae</taxon>
        <taxon>Streptophyta</taxon>
        <taxon>Embryophyta</taxon>
        <taxon>Tracheophyta</taxon>
        <taxon>Spermatophyta</taxon>
        <taxon>Magnoliopsida</taxon>
        <taxon>Liliopsida</taxon>
        <taxon>Poales</taxon>
        <taxon>Poaceae</taxon>
        <taxon>PACMAD clade</taxon>
        <taxon>Arundinoideae</taxon>
        <taxon>Arundineae</taxon>
        <taxon>Arundo</taxon>
    </lineage>
</organism>
<protein>
    <submittedName>
        <fullName evidence="2">Uncharacterized protein</fullName>
    </submittedName>
</protein>
<reference evidence="2" key="1">
    <citation type="submission" date="2014-09" db="EMBL/GenBank/DDBJ databases">
        <authorList>
            <person name="Magalhaes I.L.F."/>
            <person name="Oliveira U."/>
            <person name="Santos F.R."/>
            <person name="Vidigal T.H.D.A."/>
            <person name="Brescovit A.D."/>
            <person name="Santos A.J."/>
        </authorList>
    </citation>
    <scope>NUCLEOTIDE SEQUENCE</scope>
    <source>
        <tissue evidence="2">Shoot tissue taken approximately 20 cm above the soil surface</tissue>
    </source>
</reference>
<evidence type="ECO:0000256" key="1">
    <source>
        <dbReference type="SAM" id="MobiDB-lite"/>
    </source>
</evidence>
<accession>A0A0A9G9A4</accession>
<dbReference type="AlphaFoldDB" id="A0A0A9G9A4"/>
<reference evidence="2" key="2">
    <citation type="journal article" date="2015" name="Data Brief">
        <title>Shoot transcriptome of the giant reed, Arundo donax.</title>
        <authorList>
            <person name="Barrero R.A."/>
            <person name="Guerrero F.D."/>
            <person name="Moolhuijzen P."/>
            <person name="Goolsby J.A."/>
            <person name="Tidwell J."/>
            <person name="Bellgard S.E."/>
            <person name="Bellgard M.I."/>
        </authorList>
    </citation>
    <scope>NUCLEOTIDE SEQUENCE</scope>
    <source>
        <tissue evidence="2">Shoot tissue taken approximately 20 cm above the soil surface</tissue>
    </source>
</reference>
<name>A0A0A9G9A4_ARUDO</name>